<accession>A0A7G9QQN6</accession>
<dbReference type="AlphaFoldDB" id="A0A7G9QQN6"/>
<reference evidence="2 3" key="1">
    <citation type="submission" date="2020-08" db="EMBL/GenBank/DDBJ databases">
        <title>Genome sequence of Thermomonas brevis KACC 16975T.</title>
        <authorList>
            <person name="Hyun D.-W."/>
            <person name="Bae J.-W."/>
        </authorList>
    </citation>
    <scope>NUCLEOTIDE SEQUENCE [LARGE SCALE GENOMIC DNA]</scope>
    <source>
        <strain evidence="2 3">KACC 16975</strain>
    </source>
</reference>
<dbReference type="EMBL" id="CP060711">
    <property type="protein sequence ID" value="QNN45661.1"/>
    <property type="molecule type" value="Genomic_DNA"/>
</dbReference>
<dbReference type="PROSITE" id="PS51257">
    <property type="entry name" value="PROKAR_LIPOPROTEIN"/>
    <property type="match status" value="1"/>
</dbReference>
<keyword evidence="1" id="KW-0732">Signal</keyword>
<sequence length="142" mass="15490">MPPKIGFTVALFLFSGAFPSGVLAASACFAPPVRDAFDRSTSVVAATPLAISIVKSDAGQVQTVMWKVNESWKGKHHQISTFTTRNTWIAPVGKGQPWLLYLSGTEPYPIEATPCTRSRPLQDALLDARDLYKLLETLRRGA</sequence>
<dbReference type="Proteomes" id="UP000515977">
    <property type="component" value="Chromosome"/>
</dbReference>
<dbReference type="KEGG" id="tbv:H9L17_10635"/>
<dbReference type="RefSeq" id="WP_187569429.1">
    <property type="nucleotide sequence ID" value="NZ_CP060711.1"/>
</dbReference>
<evidence type="ECO:0000313" key="2">
    <source>
        <dbReference type="EMBL" id="QNN45661.1"/>
    </source>
</evidence>
<evidence type="ECO:0000313" key="3">
    <source>
        <dbReference type="Proteomes" id="UP000515977"/>
    </source>
</evidence>
<keyword evidence="3" id="KW-1185">Reference proteome</keyword>
<gene>
    <name evidence="2" type="ORF">H9L17_10635</name>
</gene>
<organism evidence="2 3">
    <name type="scientific">Thermomonas brevis</name>
    <dbReference type="NCBI Taxonomy" id="215691"/>
    <lineage>
        <taxon>Bacteria</taxon>
        <taxon>Pseudomonadati</taxon>
        <taxon>Pseudomonadota</taxon>
        <taxon>Gammaproteobacteria</taxon>
        <taxon>Lysobacterales</taxon>
        <taxon>Lysobacteraceae</taxon>
        <taxon>Thermomonas</taxon>
    </lineage>
</organism>
<protein>
    <submittedName>
        <fullName evidence="2">Uncharacterized protein</fullName>
    </submittedName>
</protein>
<evidence type="ECO:0000256" key="1">
    <source>
        <dbReference type="SAM" id="SignalP"/>
    </source>
</evidence>
<name>A0A7G9QQN6_9GAMM</name>
<proteinExistence type="predicted"/>
<feature type="chain" id="PRO_5028805558" evidence="1">
    <location>
        <begin position="25"/>
        <end position="142"/>
    </location>
</feature>
<feature type="signal peptide" evidence="1">
    <location>
        <begin position="1"/>
        <end position="24"/>
    </location>
</feature>